<evidence type="ECO:0000313" key="2">
    <source>
        <dbReference type="EMBL" id="KAK0740694.1"/>
    </source>
</evidence>
<feature type="compositionally biased region" description="Acidic residues" evidence="1">
    <location>
        <begin position="645"/>
        <end position="654"/>
    </location>
</feature>
<gene>
    <name evidence="2" type="ORF">B0T18DRAFT_214428</name>
</gene>
<sequence>MAPEREILDSEDEGSDFSPAKTQIADDANLYSREIYDQDLEPGHDPDDNTATNHSSLKSTDPVFFQRVYDEQQAAGTGASSLTSLVDPPPLRYKTKRTGASNLKEMANITQITTPSGEPGSRISNSWDVPSSPPPLPATASETPASLTKPSRTYGKRKLSSEQSANTSRDEIPPTQDPYAFPSTADQEPAPQVRKRMKRQAESSVPEENQEPNSKYDLPPVEDESVFTRQLSGRATLWDTSSASVFPDTYAAGLYIAPSALTASQKQQYQLVSLSSEPGPEPFFPAVLSDATQMQKSSCASTIAYPTPSRYAGGSFERTIDDIPSTEDVDVLPTIREPVMMDQPSSPDVIGEGPTRPKRARPQPTSGDGSFSSQTQVLKKRKTARSTQEDLLGPELWTPRPVDRIEEEVIQDETSQGGHGGEQHAALDPSPHESSGHRRTGRATRPSTKLTEAPSPPASTMDPLAYEEPEIATQAVEEPPPKKKRGRKKKELAPKEAVPDATMEEPQIGQAKEPEPEPEPAMEIPNVVKTQDDDTPKQRRGRPSKSAVAAQPIVIDLDSEPDVPADPVPPKEEEEPAPKPAAAPKAKAKAPAKRGRKKKQPAAAVAKSTEFVPEEEKEEETKPLSEISENMPSKPLSSGEKEIPASDDEDDGGDDHDAKLVAEEEMPRKVALAKDTTPVKEVAKPRLANPASSSSKGMVPLRVGLSRRSRIAPLLKSLKK</sequence>
<evidence type="ECO:0000313" key="3">
    <source>
        <dbReference type="Proteomes" id="UP001172155"/>
    </source>
</evidence>
<comment type="caution">
    <text evidence="2">The sequence shown here is derived from an EMBL/GenBank/DDBJ whole genome shotgun (WGS) entry which is preliminary data.</text>
</comment>
<proteinExistence type="predicted"/>
<evidence type="ECO:0008006" key="4">
    <source>
        <dbReference type="Google" id="ProtNLM"/>
    </source>
</evidence>
<dbReference type="EMBL" id="JAUKUD010000006">
    <property type="protein sequence ID" value="KAK0740694.1"/>
    <property type="molecule type" value="Genomic_DNA"/>
</dbReference>
<name>A0AA40EJY8_9PEZI</name>
<feature type="region of interest" description="Disordered" evidence="1">
    <location>
        <begin position="1"/>
        <end position="225"/>
    </location>
</feature>
<keyword evidence="3" id="KW-1185">Reference proteome</keyword>
<feature type="compositionally biased region" description="Basic residues" evidence="1">
    <location>
        <begin position="586"/>
        <end position="600"/>
    </location>
</feature>
<dbReference type="AlphaFoldDB" id="A0AA40EJY8"/>
<feature type="compositionally biased region" description="Basic and acidic residues" evidence="1">
    <location>
        <begin position="655"/>
        <end position="668"/>
    </location>
</feature>
<feature type="compositionally biased region" description="Polar residues" evidence="1">
    <location>
        <begin position="363"/>
        <end position="377"/>
    </location>
</feature>
<feature type="compositionally biased region" description="Polar residues" evidence="1">
    <location>
        <begin position="49"/>
        <end position="59"/>
    </location>
</feature>
<organism evidence="2 3">
    <name type="scientific">Schizothecium vesticola</name>
    <dbReference type="NCBI Taxonomy" id="314040"/>
    <lineage>
        <taxon>Eukaryota</taxon>
        <taxon>Fungi</taxon>
        <taxon>Dikarya</taxon>
        <taxon>Ascomycota</taxon>
        <taxon>Pezizomycotina</taxon>
        <taxon>Sordariomycetes</taxon>
        <taxon>Sordariomycetidae</taxon>
        <taxon>Sordariales</taxon>
        <taxon>Schizotheciaceae</taxon>
        <taxon>Schizothecium</taxon>
    </lineage>
</organism>
<accession>A0AA40EJY8</accession>
<feature type="compositionally biased region" description="Polar residues" evidence="1">
    <location>
        <begin position="202"/>
        <end position="213"/>
    </location>
</feature>
<feature type="region of interest" description="Disordered" evidence="1">
    <location>
        <begin position="335"/>
        <end position="701"/>
    </location>
</feature>
<evidence type="ECO:0000256" key="1">
    <source>
        <dbReference type="SAM" id="MobiDB-lite"/>
    </source>
</evidence>
<feature type="compositionally biased region" description="Polar residues" evidence="1">
    <location>
        <begin position="74"/>
        <end position="84"/>
    </location>
</feature>
<feature type="compositionally biased region" description="Low complexity" evidence="1">
    <location>
        <begin position="601"/>
        <end position="611"/>
    </location>
</feature>
<feature type="compositionally biased region" description="Polar residues" evidence="1">
    <location>
        <begin position="108"/>
        <end position="129"/>
    </location>
</feature>
<dbReference type="Proteomes" id="UP001172155">
    <property type="component" value="Unassembled WGS sequence"/>
</dbReference>
<protein>
    <recommendedName>
        <fullName evidence="4">AT hook domain-containing protein</fullName>
    </recommendedName>
</protein>
<reference evidence="2" key="1">
    <citation type="submission" date="2023-06" db="EMBL/GenBank/DDBJ databases">
        <title>Genome-scale phylogeny and comparative genomics of the fungal order Sordariales.</title>
        <authorList>
            <consortium name="Lawrence Berkeley National Laboratory"/>
            <person name="Hensen N."/>
            <person name="Bonometti L."/>
            <person name="Westerberg I."/>
            <person name="Brannstrom I.O."/>
            <person name="Guillou S."/>
            <person name="Cros-Aarteil S."/>
            <person name="Calhoun S."/>
            <person name="Haridas S."/>
            <person name="Kuo A."/>
            <person name="Mondo S."/>
            <person name="Pangilinan J."/>
            <person name="Riley R."/>
            <person name="LaButti K."/>
            <person name="Andreopoulos B."/>
            <person name="Lipzen A."/>
            <person name="Chen C."/>
            <person name="Yanf M."/>
            <person name="Daum C."/>
            <person name="Ng V."/>
            <person name="Clum A."/>
            <person name="Steindorff A."/>
            <person name="Ohm R."/>
            <person name="Martin F."/>
            <person name="Silar P."/>
            <person name="Natvig D."/>
            <person name="Lalanne C."/>
            <person name="Gautier V."/>
            <person name="Ament-velasquez S.L."/>
            <person name="Kruys A."/>
            <person name="Hutchinson M.I."/>
            <person name="Powell A.J."/>
            <person name="Barry K."/>
            <person name="Miller A.N."/>
            <person name="Grigoriev I.V."/>
            <person name="Debuchy R."/>
            <person name="Gladieux P."/>
            <person name="Thoren M.H."/>
            <person name="Johannesson H."/>
        </authorList>
    </citation>
    <scope>NUCLEOTIDE SEQUENCE</scope>
    <source>
        <strain evidence="2">SMH3187-1</strain>
    </source>
</reference>